<organism evidence="1 2">
    <name type="scientific">Myroides indicus</name>
    <dbReference type="NCBI Taxonomy" id="1323422"/>
    <lineage>
        <taxon>Bacteria</taxon>
        <taxon>Pseudomonadati</taxon>
        <taxon>Bacteroidota</taxon>
        <taxon>Flavobacteriia</taxon>
        <taxon>Flavobacteriales</taxon>
        <taxon>Flavobacteriaceae</taxon>
        <taxon>Myroides</taxon>
    </lineage>
</organism>
<dbReference type="RefSeq" id="WP_071307411.1">
    <property type="nucleotide sequence ID" value="NZ_SOAG01000004.1"/>
</dbReference>
<evidence type="ECO:0000313" key="2">
    <source>
        <dbReference type="Proteomes" id="UP000295215"/>
    </source>
</evidence>
<proteinExistence type="predicted"/>
<dbReference type="Proteomes" id="UP000295215">
    <property type="component" value="Unassembled WGS sequence"/>
</dbReference>
<dbReference type="AlphaFoldDB" id="A0A4R7F4D4"/>
<evidence type="ECO:0000313" key="1">
    <source>
        <dbReference type="EMBL" id="TDS64393.1"/>
    </source>
</evidence>
<reference evidence="1 2" key="1">
    <citation type="submission" date="2019-03" db="EMBL/GenBank/DDBJ databases">
        <title>Genomic Encyclopedia of Archaeal and Bacterial Type Strains, Phase II (KMG-II): from individual species to whole genera.</title>
        <authorList>
            <person name="Goeker M."/>
        </authorList>
    </citation>
    <scope>NUCLEOTIDE SEQUENCE [LARGE SCALE GENOMIC DNA]</scope>
    <source>
        <strain evidence="1 2">DSM 28213</strain>
    </source>
</reference>
<sequence>MQINIQVLKDLIETSKTEREVLGRIINPIIEKFNLPQKEILEVCQIGKFVYKIDCEINIIDKPKPPRPDFIIEYDSKLVGLEHTRIFSDNAGNYNRTKSIIEYSEVDSFLIKIEP</sequence>
<accession>A0A4R7F4D4</accession>
<comment type="caution">
    <text evidence="1">The sequence shown here is derived from an EMBL/GenBank/DDBJ whole genome shotgun (WGS) entry which is preliminary data.</text>
</comment>
<name>A0A4R7F4D4_9FLAO</name>
<keyword evidence="2" id="KW-1185">Reference proteome</keyword>
<gene>
    <name evidence="1" type="ORF">C8P70_104111</name>
</gene>
<dbReference type="EMBL" id="SOAG01000004">
    <property type="protein sequence ID" value="TDS64393.1"/>
    <property type="molecule type" value="Genomic_DNA"/>
</dbReference>
<protein>
    <recommendedName>
        <fullName evidence="3">Restriction endonuclease</fullName>
    </recommendedName>
</protein>
<dbReference type="OrthoDB" id="881095at2"/>
<evidence type="ECO:0008006" key="3">
    <source>
        <dbReference type="Google" id="ProtNLM"/>
    </source>
</evidence>